<comment type="similarity">
    <text evidence="1 10">Belongs to the beta-class carbonic anhydrase family.</text>
</comment>
<feature type="binding site" evidence="9">
    <location>
        <position position="42"/>
    </location>
    <ligand>
        <name>Zn(2+)</name>
        <dbReference type="ChEBI" id="CHEBI:29105"/>
    </ligand>
</feature>
<dbReference type="FunFam" id="3.40.1050.10:FF:000003">
    <property type="entry name" value="Carbonic anhydrase"/>
    <property type="match status" value="1"/>
</dbReference>
<dbReference type="GO" id="GO:0015976">
    <property type="term" value="P:carbon utilization"/>
    <property type="evidence" value="ECO:0007669"/>
    <property type="project" value="InterPro"/>
</dbReference>
<dbReference type="InterPro" id="IPR001765">
    <property type="entry name" value="Carbonic_anhydrase"/>
</dbReference>
<dbReference type="AlphaFoldDB" id="I1YGY5"/>
<evidence type="ECO:0000256" key="6">
    <source>
        <dbReference type="ARBA" id="ARBA00023239"/>
    </source>
</evidence>
<dbReference type="HOGENOM" id="CLU_053879_5_3_6"/>
<dbReference type="GO" id="GO:0004089">
    <property type="term" value="F:carbonate dehydratase activity"/>
    <property type="evidence" value="ECO:0007669"/>
    <property type="project" value="UniProtKB-UniRule"/>
</dbReference>
<keyword evidence="6 10" id="KW-0456">Lyase</keyword>
<dbReference type="SUPFAM" id="SSF53056">
    <property type="entry name" value="beta-carbonic anhydrase, cab"/>
    <property type="match status" value="1"/>
</dbReference>
<dbReference type="PANTHER" id="PTHR11002:SF76">
    <property type="entry name" value="CARBONIC ANHYDRASE"/>
    <property type="match status" value="1"/>
</dbReference>
<name>I1YGY5_METFJ</name>
<dbReference type="RefSeq" id="WP_014703598.1">
    <property type="nucleotide sequence ID" value="NC_017856.1"/>
</dbReference>
<organism evidence="11 12">
    <name type="scientific">Methylophaga frappieri (strain ATCC BAA-2434 / DSM 25690 / JAM7)</name>
    <dbReference type="NCBI Taxonomy" id="754477"/>
    <lineage>
        <taxon>Bacteria</taxon>
        <taxon>Pseudomonadati</taxon>
        <taxon>Pseudomonadota</taxon>
        <taxon>Gammaproteobacteria</taxon>
        <taxon>Thiotrichales</taxon>
        <taxon>Piscirickettsiaceae</taxon>
        <taxon>Methylophaga</taxon>
    </lineage>
</organism>
<comment type="cofactor">
    <cofactor evidence="9">
        <name>Zn(2+)</name>
        <dbReference type="ChEBI" id="CHEBI:29105"/>
    </cofactor>
    <text evidence="9">Binds 1 zinc ion per subunit.</text>
</comment>
<evidence type="ECO:0000313" key="12">
    <source>
        <dbReference type="Proteomes" id="UP000009145"/>
    </source>
</evidence>
<dbReference type="InterPro" id="IPR015892">
    <property type="entry name" value="Carbonic_anhydrase_CS"/>
</dbReference>
<dbReference type="OrthoDB" id="9797527at2"/>
<dbReference type="KEGG" id="mec:Q7C_1016"/>
<protein>
    <recommendedName>
        <fullName evidence="3 10">Carbonic anhydrase</fullName>
        <ecNumber evidence="2 10">4.2.1.1</ecNumber>
    </recommendedName>
    <alternativeName>
        <fullName evidence="7 10">Carbonate dehydratase</fullName>
    </alternativeName>
</protein>
<dbReference type="EC" id="4.2.1.1" evidence="2 10"/>
<dbReference type="Proteomes" id="UP000009145">
    <property type="component" value="Chromosome"/>
</dbReference>
<dbReference type="STRING" id="754477.Q7C_1016"/>
<gene>
    <name evidence="11" type="ordered locus">Q7C_1016</name>
</gene>
<proteinExistence type="inferred from homology"/>
<evidence type="ECO:0000256" key="10">
    <source>
        <dbReference type="RuleBase" id="RU003956"/>
    </source>
</evidence>
<accession>I1YGY5</accession>
<dbReference type="PANTHER" id="PTHR11002">
    <property type="entry name" value="CARBONIC ANHYDRASE"/>
    <property type="match status" value="1"/>
</dbReference>
<dbReference type="PROSITE" id="PS00705">
    <property type="entry name" value="PROK_CO2_ANHYDRASE_2"/>
    <property type="match status" value="1"/>
</dbReference>
<dbReference type="SMART" id="SM00947">
    <property type="entry name" value="Pro_CA"/>
    <property type="match status" value="1"/>
</dbReference>
<sequence length="211" mass="23640">MAKTEALISGFQRFKQRYFGDNQGLYDSMKTGQPAKILMIACSDSRVDPAILTDCDPGDLFIVRNVANLVPPREDDGHYHGTSAALEFAVDHLQVENIIVMGHANCGGIRALWQHDGNHNASQFIHRWVSIAESAKNWVRLHHANESESTCLQACEQQGVLVSLENLLTFENVRKRVESGQLKLHGWYFDLTAGELKCYNPATQRFEQAVA</sequence>
<feature type="binding site" evidence="9">
    <location>
        <position position="44"/>
    </location>
    <ligand>
        <name>Zn(2+)</name>
        <dbReference type="ChEBI" id="CHEBI:29105"/>
    </ligand>
</feature>
<evidence type="ECO:0000256" key="3">
    <source>
        <dbReference type="ARBA" id="ARBA00014628"/>
    </source>
</evidence>
<dbReference type="InterPro" id="IPR045066">
    <property type="entry name" value="Beta_CA_cladeB"/>
</dbReference>
<keyword evidence="5 9" id="KW-0862">Zinc</keyword>
<evidence type="ECO:0000313" key="11">
    <source>
        <dbReference type="EMBL" id="AFJ02178.1"/>
    </source>
</evidence>
<feature type="binding site" evidence="9">
    <location>
        <position position="103"/>
    </location>
    <ligand>
        <name>Zn(2+)</name>
        <dbReference type="ChEBI" id="CHEBI:29105"/>
    </ligand>
</feature>
<dbReference type="CDD" id="cd00884">
    <property type="entry name" value="beta_CA_cladeB"/>
    <property type="match status" value="1"/>
</dbReference>
<evidence type="ECO:0000256" key="7">
    <source>
        <dbReference type="ARBA" id="ARBA00031969"/>
    </source>
</evidence>
<evidence type="ECO:0000256" key="4">
    <source>
        <dbReference type="ARBA" id="ARBA00022723"/>
    </source>
</evidence>
<reference evidence="11 12" key="1">
    <citation type="journal article" date="2012" name="J. Bacteriol.">
        <title>Complete genome sequences of Methylophaga sp. strain JAM1 and Methylophaga sp. strain JAM7.</title>
        <authorList>
            <person name="Villeneuve C."/>
            <person name="Martineau C."/>
            <person name="Mauffrey F."/>
            <person name="Villemur R."/>
        </authorList>
    </citation>
    <scope>NUCLEOTIDE SEQUENCE [LARGE SCALE GENOMIC DNA]</scope>
    <source>
        <strain evidence="11 12">JAM7</strain>
    </source>
</reference>
<comment type="catalytic activity">
    <reaction evidence="8 10">
        <text>hydrogencarbonate + H(+) = CO2 + H2O</text>
        <dbReference type="Rhea" id="RHEA:10748"/>
        <dbReference type="ChEBI" id="CHEBI:15377"/>
        <dbReference type="ChEBI" id="CHEBI:15378"/>
        <dbReference type="ChEBI" id="CHEBI:16526"/>
        <dbReference type="ChEBI" id="CHEBI:17544"/>
        <dbReference type="EC" id="4.2.1.1"/>
    </reaction>
</comment>
<dbReference type="EMBL" id="CP003380">
    <property type="protein sequence ID" value="AFJ02178.1"/>
    <property type="molecule type" value="Genomic_DNA"/>
</dbReference>
<feature type="binding site" evidence="9">
    <location>
        <position position="106"/>
    </location>
    <ligand>
        <name>Zn(2+)</name>
        <dbReference type="ChEBI" id="CHEBI:29105"/>
    </ligand>
</feature>
<dbReference type="eggNOG" id="COG0288">
    <property type="taxonomic scope" value="Bacteria"/>
</dbReference>
<evidence type="ECO:0000256" key="5">
    <source>
        <dbReference type="ARBA" id="ARBA00022833"/>
    </source>
</evidence>
<evidence type="ECO:0000256" key="9">
    <source>
        <dbReference type="PIRSR" id="PIRSR601765-1"/>
    </source>
</evidence>
<keyword evidence="12" id="KW-1185">Reference proteome</keyword>
<comment type="function">
    <text evidence="10">Reversible hydration of carbon dioxide.</text>
</comment>
<evidence type="ECO:0000256" key="1">
    <source>
        <dbReference type="ARBA" id="ARBA00006217"/>
    </source>
</evidence>
<keyword evidence="4 9" id="KW-0479">Metal-binding</keyword>
<evidence type="ECO:0000256" key="2">
    <source>
        <dbReference type="ARBA" id="ARBA00012925"/>
    </source>
</evidence>
<evidence type="ECO:0000256" key="8">
    <source>
        <dbReference type="ARBA" id="ARBA00048348"/>
    </source>
</evidence>
<dbReference type="PATRIC" id="fig|754477.3.peg.1000"/>
<dbReference type="PROSITE" id="PS00704">
    <property type="entry name" value="PROK_CO2_ANHYDRASE_1"/>
    <property type="match status" value="1"/>
</dbReference>
<dbReference type="InterPro" id="IPR036874">
    <property type="entry name" value="Carbonic_anhydrase_sf"/>
</dbReference>
<dbReference type="GO" id="GO:0008270">
    <property type="term" value="F:zinc ion binding"/>
    <property type="evidence" value="ECO:0007669"/>
    <property type="project" value="UniProtKB-UniRule"/>
</dbReference>
<dbReference type="Pfam" id="PF00484">
    <property type="entry name" value="Pro_CA"/>
    <property type="match status" value="1"/>
</dbReference>
<dbReference type="Gene3D" id="3.40.1050.10">
    <property type="entry name" value="Carbonic anhydrase"/>
    <property type="match status" value="1"/>
</dbReference>